<sequence length="2614" mass="289977">MSTNTRANATGNAREERVLDQKSAPIFDVTEMFHHMVEKIVKGPHGAAFKRTLSISVATVCSGTDAPIFALQLIEKAALALNVGSTVQVNHLYSCEIEPFKQAFIRRNVPSSVVIFRDVVEMAVGVSTGDGTATTAGGYRARIPTDGIDIFFAGCSCVDFSCLNKDKKDLEPQGIDKYLDMRNIPKEPRPVRRNPEFARDLLTTIRILVSSKNQGESTRTFFGAVVLISTSRPGVVILENVEGAPWNAYTNVIFPELGYAARWVKLDTKDYYLPQTRSRGYLIAVDADRFQDPSQAQDAVDAWVESMKLCKQMPSAPVTSFLRAPDDPATVQARFSMEIKEMSISNAAISLLRHDKVRFQQKITNADHPFSMMEVSHGRIVNSSFPSQSWQRYWAAQVLRVSDVMDLAVAAGLKVGVDIRYKPYLIDVSQNTDRLPMVANVKNQGKKVGLIGCITPAGQPIVSNLMRPLTGTEVMALQGMPVDEMTITTESQKNLQDLAGNAMTVTVVGAAALSILVILGAKAPAFWTVVPPDQVKNFPGVYLNATKEDSLLASIEARPFHMHGSFRELCDIAKRARRLCYCRYVVEPRDESKQTYMSCAHCGATACAVCRGNPIHSYDVDKNLRQELTSDEAKVQLSSLLPPVFSLKGSSGPINRLLAKASHLRGDREYRDVVQKIFADGSVFYFQEINCTEVVTVCYRSKTGIARLVLSETSATLYIYVAPNHPSREMLLEVFDFDQPVARISLRVHEDDEIKWDLWVNRKIDLTLPVVMNEVDSSFEFGELSFVDGLDPQHAPALSALKRHVQRHLSGKFLPKPGCGTARDALRVRKGSPRVFFMLHPTACGDPSLDSFVITLDCRKLDLHDYREVLLTIDPSEVILDQKTWKVPLRTSGEVKILSVFWRGYWASCDPVKISFPLPEHPRSVFGKSTPITTSPCPQSKNPSPEDTATLAVVKASVPFLHISESDQYRIALRNIEQGSAFFTVPPTELNSFLKKFAFAGIGVKDGAVPVDDEESQYLRGHWIDIQPCDHCCVEPPLVHFIGKDIFEDVGEARAYEQAILSQPRPVHVGACFDKARSKLEVVVRLVPPILPSKALVHLRQAHGTLVRGRRALAGEAKTSLTVELGHQWQRSVELATLTAFLRPCGGGELAGIDLAALAQLEPALQVGGTLQPPGFINGHQLLPGQEDAVRWMVWREVAPLPFTERETEEEVVRADKTSSVDERVEIVEALWREELGMPFGDMVVGWECWPFEKSDPGALFIHLSATLIAVPAHITGQWASEAKKFLGLGKPQVLVIKTPDQWLKTGRVALEKARLIIISTGFFDETDYRRQVEMLAARPDPEVGSAHVKAGRELDALNLDAARNSRIINGYFHALQARGQSEDDASAMVNGRLLPQLRSIADARRQTLLRQAQAAAQSGRKKARQAGNATGKPLSTRKEKKAEEDTGDARRKVGSGKVEAWDSQWIHNFSFARFIWDECSYEHPRLSAFAEHVGAGAKWFLSGTPRLATLRDVCGAARLFGIHIARPEPQMAPGLPSSAEGPVLSSMSKSEEFRALSAPLRSIDMAVARHEQGRAFVEAFGRANTVAGRRGEVEEIAILVSMEPQVAYQYHVAFNDVTAACGDMAALRPQTRDLLCFRDNDVRGGCEPSDALLVMVAAGLSEHTGSIGRVSAMHQRRLAEAERLYKILSDKAVFLACWLAMLEPAGKAKKAPTGKGKELVTADDDDDEDEEGNAKITAHGTFWDTFLRIKAWALEPRAALKKADMQGRSHQSVARIARLLSNAHVEGPWGRFFSIPGSLRNLHELAAKDFKSETWKHAWRRENALYSWPDFYQIDDARLKSLRDHEVEELAHALRLLCHRHAPSNDPNAPLDPAYILSIAGQNSRRLHNSRVSVPDARIVPDGSQGARTVEDHRRIVKRWASDRPPKPVMRGADRREFQGKTKAKLQEMLAERNVTFKANDTVNALQERIWNADHGILDVMAYRDNRAFINLWDEFPPHSAANKDDNLVKAVKDCVVQLVRAEEEIHTGAREGRAFDQFIHLTRHGLHVGADHGGGHESEHRYCDACFCPLLSLSTAFQIITCGHILCLGCKLGLHEYCAAPSCNTLVTNRTIIRCSEIVRCTMGQYSRPQAVVKLVKEIPEEDFILIFAQHRPMIEAINRELQQIHPPFPFTTLDADASKSLEKFKEKKGGRVLLLDIDSDASAGSNLTVANHIIFASPYMHPDPDHRDMVIRQAKGRCDRNGQTKKVKIYNFIARDTIEEKAVRERLDTNPGLEEAFAIYVDDVPWWNDTGVNPTTPKLILPPKLEDYHERKEADQRLALRLLPKKTPDSATPVTQAPDSDSESLSSNTVSSATASEAYPETGSWVPSHDTEEADKDLYGYEDFDFHTPPERLQHLSQDDENMSEHTAKNSDHEDEYMPEPESHHPNQDQGTGAPATTQLHPSNLEARMGSLIEIMVSSSTDIATLGESFVSHLKSVAAVAEMFTSSTHGATTAEILAPFIKGCTTMAERNSSVSENQAVNTRKLMALAGQLSLIGNQRLQSAPDGQDAEMEGNGLSEHNESGDESDDEMEDTASSEHEDSDEEMEEYDSDEHDGSGDEEFDEEFDEDYAD</sequence>
<dbReference type="InterPro" id="IPR001525">
    <property type="entry name" value="C5_MeTfrase"/>
</dbReference>
<keyword evidence="4" id="KW-0378">Hydrolase</keyword>
<organism evidence="8 9">
    <name type="scientific">Podospora aff. communis PSN243</name>
    <dbReference type="NCBI Taxonomy" id="3040156"/>
    <lineage>
        <taxon>Eukaryota</taxon>
        <taxon>Fungi</taxon>
        <taxon>Dikarya</taxon>
        <taxon>Ascomycota</taxon>
        <taxon>Pezizomycotina</taxon>
        <taxon>Sordariomycetes</taxon>
        <taxon>Sordariomycetidae</taxon>
        <taxon>Sordariales</taxon>
        <taxon>Podosporaceae</taxon>
        <taxon>Podospora</taxon>
    </lineage>
</organism>
<feature type="region of interest" description="Disordered" evidence="6">
    <location>
        <begin position="2324"/>
        <end position="2374"/>
    </location>
</feature>
<dbReference type="EMBL" id="MU865946">
    <property type="protein sequence ID" value="KAK4447863.1"/>
    <property type="molecule type" value="Genomic_DNA"/>
</dbReference>
<keyword evidence="3" id="KW-0547">Nucleotide-binding</keyword>
<keyword evidence="2" id="KW-0808">Transferase</keyword>
<dbReference type="InterPro" id="IPR001650">
    <property type="entry name" value="Helicase_C-like"/>
</dbReference>
<dbReference type="GO" id="GO:0016787">
    <property type="term" value="F:hydrolase activity"/>
    <property type="evidence" value="ECO:0007669"/>
    <property type="project" value="UniProtKB-KW"/>
</dbReference>
<gene>
    <name evidence="8" type="ORF">QBC34DRAFT_495705</name>
</gene>
<dbReference type="GO" id="GO:0032259">
    <property type="term" value="P:methylation"/>
    <property type="evidence" value="ECO:0007669"/>
    <property type="project" value="UniProtKB-KW"/>
</dbReference>
<feature type="compositionally biased region" description="Basic and acidic residues" evidence="6">
    <location>
        <begin position="2401"/>
        <end position="2415"/>
    </location>
</feature>
<feature type="compositionally biased region" description="Acidic residues" evidence="6">
    <location>
        <begin position="1722"/>
        <end position="1732"/>
    </location>
</feature>
<feature type="compositionally biased region" description="Acidic residues" evidence="6">
    <location>
        <begin position="2566"/>
        <end position="2614"/>
    </location>
</feature>
<evidence type="ECO:0000259" key="7">
    <source>
        <dbReference type="PROSITE" id="PS51194"/>
    </source>
</evidence>
<accession>A0AAV9GH74</accession>
<feature type="region of interest" description="Disordered" evidence="6">
    <location>
        <begin position="2401"/>
        <end position="2443"/>
    </location>
</feature>
<dbReference type="GO" id="GO:0008094">
    <property type="term" value="F:ATP-dependent activity, acting on DNA"/>
    <property type="evidence" value="ECO:0007669"/>
    <property type="project" value="TreeGrafter"/>
</dbReference>
<feature type="compositionally biased region" description="Polar residues" evidence="6">
    <location>
        <begin position="2431"/>
        <end position="2443"/>
    </location>
</feature>
<dbReference type="InterPro" id="IPR029063">
    <property type="entry name" value="SAM-dependent_MTases_sf"/>
</dbReference>
<dbReference type="Proteomes" id="UP001321760">
    <property type="component" value="Unassembled WGS sequence"/>
</dbReference>
<dbReference type="GO" id="GO:0005634">
    <property type="term" value="C:nucleus"/>
    <property type="evidence" value="ECO:0007669"/>
    <property type="project" value="TreeGrafter"/>
</dbReference>
<dbReference type="PROSITE" id="PS51194">
    <property type="entry name" value="HELICASE_CTER"/>
    <property type="match status" value="1"/>
</dbReference>
<reference evidence="8" key="2">
    <citation type="submission" date="2023-05" db="EMBL/GenBank/DDBJ databases">
        <authorList>
            <consortium name="Lawrence Berkeley National Laboratory"/>
            <person name="Steindorff A."/>
            <person name="Hensen N."/>
            <person name="Bonometti L."/>
            <person name="Westerberg I."/>
            <person name="Brannstrom I.O."/>
            <person name="Guillou S."/>
            <person name="Cros-Aarteil S."/>
            <person name="Calhoun S."/>
            <person name="Haridas S."/>
            <person name="Kuo A."/>
            <person name="Mondo S."/>
            <person name="Pangilinan J."/>
            <person name="Riley R."/>
            <person name="Labutti K."/>
            <person name="Andreopoulos B."/>
            <person name="Lipzen A."/>
            <person name="Chen C."/>
            <person name="Yanf M."/>
            <person name="Daum C."/>
            <person name="Ng V."/>
            <person name="Clum A."/>
            <person name="Ohm R."/>
            <person name="Martin F."/>
            <person name="Silar P."/>
            <person name="Natvig D."/>
            <person name="Lalanne C."/>
            <person name="Gautier V."/>
            <person name="Ament-Velasquez S.L."/>
            <person name="Kruys A."/>
            <person name="Hutchinson M.I."/>
            <person name="Powell A.J."/>
            <person name="Barry K."/>
            <person name="Miller A.N."/>
            <person name="Grigoriev I.V."/>
            <person name="Debuchy R."/>
            <person name="Gladieux P."/>
            <person name="Thoren M.H."/>
            <person name="Johannesson H."/>
        </authorList>
    </citation>
    <scope>NUCLEOTIDE SEQUENCE</scope>
    <source>
        <strain evidence="8">PSN243</strain>
    </source>
</reference>
<feature type="compositionally biased region" description="Polar residues" evidence="6">
    <location>
        <begin position="2332"/>
        <end position="2358"/>
    </location>
</feature>
<dbReference type="SUPFAM" id="SSF53335">
    <property type="entry name" value="S-adenosyl-L-methionine-dependent methyltransferases"/>
    <property type="match status" value="1"/>
</dbReference>
<keyword evidence="5" id="KW-0067">ATP-binding</keyword>
<reference evidence="8" key="1">
    <citation type="journal article" date="2023" name="Mol. Phylogenet. Evol.">
        <title>Genome-scale phylogeny and comparative genomics of the fungal order Sordariales.</title>
        <authorList>
            <person name="Hensen N."/>
            <person name="Bonometti L."/>
            <person name="Westerberg I."/>
            <person name="Brannstrom I.O."/>
            <person name="Guillou S."/>
            <person name="Cros-Aarteil S."/>
            <person name="Calhoun S."/>
            <person name="Haridas S."/>
            <person name="Kuo A."/>
            <person name="Mondo S."/>
            <person name="Pangilinan J."/>
            <person name="Riley R."/>
            <person name="LaButti K."/>
            <person name="Andreopoulos B."/>
            <person name="Lipzen A."/>
            <person name="Chen C."/>
            <person name="Yan M."/>
            <person name="Daum C."/>
            <person name="Ng V."/>
            <person name="Clum A."/>
            <person name="Steindorff A."/>
            <person name="Ohm R.A."/>
            <person name="Martin F."/>
            <person name="Silar P."/>
            <person name="Natvig D.O."/>
            <person name="Lalanne C."/>
            <person name="Gautier V."/>
            <person name="Ament-Velasquez S.L."/>
            <person name="Kruys A."/>
            <person name="Hutchinson M.I."/>
            <person name="Powell A.J."/>
            <person name="Barry K."/>
            <person name="Miller A.N."/>
            <person name="Grigoriev I.V."/>
            <person name="Debuchy R."/>
            <person name="Gladieux P."/>
            <person name="Hiltunen Thoren M."/>
            <person name="Johannesson H."/>
        </authorList>
    </citation>
    <scope>NUCLEOTIDE SEQUENCE</scope>
    <source>
        <strain evidence="8">PSN243</strain>
    </source>
</reference>
<comment type="caution">
    <text evidence="8">The sequence shown here is derived from an EMBL/GenBank/DDBJ whole genome shotgun (WGS) entry which is preliminary data.</text>
</comment>
<feature type="region of interest" description="Disordered" evidence="6">
    <location>
        <begin position="2544"/>
        <end position="2614"/>
    </location>
</feature>
<dbReference type="InterPro" id="IPR049730">
    <property type="entry name" value="SNF2/RAD54-like_C"/>
</dbReference>
<evidence type="ECO:0000256" key="6">
    <source>
        <dbReference type="SAM" id="MobiDB-lite"/>
    </source>
</evidence>
<dbReference type="Pfam" id="PF00145">
    <property type="entry name" value="DNA_methylase"/>
    <property type="match status" value="1"/>
</dbReference>
<proteinExistence type="predicted"/>
<dbReference type="SUPFAM" id="SSF52540">
    <property type="entry name" value="P-loop containing nucleoside triphosphate hydrolases"/>
    <property type="match status" value="1"/>
</dbReference>
<dbReference type="Gene3D" id="3.40.50.300">
    <property type="entry name" value="P-loop containing nucleotide triphosphate hydrolases"/>
    <property type="match status" value="1"/>
</dbReference>
<dbReference type="GO" id="GO:0006281">
    <property type="term" value="P:DNA repair"/>
    <property type="evidence" value="ECO:0007669"/>
    <property type="project" value="TreeGrafter"/>
</dbReference>
<keyword evidence="9" id="KW-1185">Reference proteome</keyword>
<dbReference type="CDD" id="cd18793">
    <property type="entry name" value="SF2_C_SNF"/>
    <property type="match status" value="1"/>
</dbReference>
<name>A0AAV9GH74_9PEZI</name>
<dbReference type="Gene3D" id="3.40.50.150">
    <property type="entry name" value="Vaccinia Virus protein VP39"/>
    <property type="match status" value="1"/>
</dbReference>
<dbReference type="GO" id="GO:0005524">
    <property type="term" value="F:ATP binding"/>
    <property type="evidence" value="ECO:0007669"/>
    <property type="project" value="UniProtKB-KW"/>
</dbReference>
<evidence type="ECO:0000256" key="4">
    <source>
        <dbReference type="ARBA" id="ARBA00022801"/>
    </source>
</evidence>
<dbReference type="InterPro" id="IPR027417">
    <property type="entry name" value="P-loop_NTPase"/>
</dbReference>
<feature type="region of interest" description="Disordered" evidence="6">
    <location>
        <begin position="1709"/>
        <end position="1733"/>
    </location>
</feature>
<protein>
    <recommendedName>
        <fullName evidence="7">Helicase C-terminal domain-containing protein</fullName>
    </recommendedName>
</protein>
<feature type="domain" description="Helicase C-terminal" evidence="7">
    <location>
        <begin position="2133"/>
        <end position="2288"/>
    </location>
</feature>
<evidence type="ECO:0000256" key="1">
    <source>
        <dbReference type="ARBA" id="ARBA00022603"/>
    </source>
</evidence>
<dbReference type="PANTHER" id="PTHR45626:SF26">
    <property type="entry name" value="FAMILY HELICASE, PUTATIVE (AFU_ORTHOLOGUE AFUA_2G09120)-RELATED"/>
    <property type="match status" value="1"/>
</dbReference>
<evidence type="ECO:0000313" key="9">
    <source>
        <dbReference type="Proteomes" id="UP001321760"/>
    </source>
</evidence>
<dbReference type="InterPro" id="IPR050628">
    <property type="entry name" value="SNF2_RAD54_helicase_TF"/>
</dbReference>
<evidence type="ECO:0000256" key="5">
    <source>
        <dbReference type="ARBA" id="ARBA00022840"/>
    </source>
</evidence>
<dbReference type="PANTHER" id="PTHR45626">
    <property type="entry name" value="TRANSCRIPTION TERMINATION FACTOR 2-RELATED"/>
    <property type="match status" value="1"/>
</dbReference>
<feature type="compositionally biased region" description="Basic and acidic residues" evidence="6">
    <location>
        <begin position="1437"/>
        <end position="1452"/>
    </location>
</feature>
<evidence type="ECO:0000256" key="2">
    <source>
        <dbReference type="ARBA" id="ARBA00022679"/>
    </source>
</evidence>
<keyword evidence="1" id="KW-0489">Methyltransferase</keyword>
<feature type="region of interest" description="Disordered" evidence="6">
    <location>
        <begin position="1412"/>
        <end position="1455"/>
    </location>
</feature>
<evidence type="ECO:0000256" key="3">
    <source>
        <dbReference type="ARBA" id="ARBA00022741"/>
    </source>
</evidence>
<dbReference type="GO" id="GO:0008168">
    <property type="term" value="F:methyltransferase activity"/>
    <property type="evidence" value="ECO:0007669"/>
    <property type="project" value="UniProtKB-KW"/>
</dbReference>
<evidence type="ECO:0000313" key="8">
    <source>
        <dbReference type="EMBL" id="KAK4447863.1"/>
    </source>
</evidence>